<evidence type="ECO:0000256" key="5">
    <source>
        <dbReference type="SAM" id="MobiDB-lite"/>
    </source>
</evidence>
<evidence type="ECO:0000256" key="6">
    <source>
        <dbReference type="SAM" id="Phobius"/>
    </source>
</evidence>
<dbReference type="InterPro" id="IPR018499">
    <property type="entry name" value="Tetraspanin/Peripherin"/>
</dbReference>
<dbReference type="AlphaFoldDB" id="A0A3P8TLC5"/>
<reference evidence="7 8" key="1">
    <citation type="submission" date="2018-03" db="EMBL/GenBank/DDBJ databases">
        <title>Finding Nemo's genes: A chromosome-scale reference assembly of the genome of the orange clownfish Amphiprion percula.</title>
        <authorList>
            <person name="Lehmann R."/>
        </authorList>
    </citation>
    <scope>NUCLEOTIDE SEQUENCE</scope>
</reference>
<keyword evidence="4 6" id="KW-0472">Membrane</keyword>
<proteinExistence type="predicted"/>
<dbReference type="PRINTS" id="PR00259">
    <property type="entry name" value="TMFOUR"/>
</dbReference>
<reference evidence="7" key="3">
    <citation type="submission" date="2025-09" db="UniProtKB">
        <authorList>
            <consortium name="Ensembl"/>
        </authorList>
    </citation>
    <scope>IDENTIFICATION</scope>
</reference>
<organism evidence="7 8">
    <name type="scientific">Amphiprion percula</name>
    <name type="common">Orange clownfish</name>
    <name type="synonym">Lutjanus percula</name>
    <dbReference type="NCBI Taxonomy" id="161767"/>
    <lineage>
        <taxon>Eukaryota</taxon>
        <taxon>Metazoa</taxon>
        <taxon>Chordata</taxon>
        <taxon>Craniata</taxon>
        <taxon>Vertebrata</taxon>
        <taxon>Euteleostomi</taxon>
        <taxon>Actinopterygii</taxon>
        <taxon>Neopterygii</taxon>
        <taxon>Teleostei</taxon>
        <taxon>Neoteleostei</taxon>
        <taxon>Acanthomorphata</taxon>
        <taxon>Ovalentaria</taxon>
        <taxon>Pomacentridae</taxon>
        <taxon>Amphiprion</taxon>
    </lineage>
</organism>
<dbReference type="GeneTree" id="ENSGT00940000166983"/>
<dbReference type="Ensembl" id="ENSAPET00000026153.1">
    <property type="protein sequence ID" value="ENSAPEP00000025481.1"/>
    <property type="gene ID" value="ENSAPEG00000018151.1"/>
</dbReference>
<dbReference type="InterPro" id="IPR008952">
    <property type="entry name" value="Tetraspanin_EC2_sf"/>
</dbReference>
<evidence type="ECO:0000313" key="7">
    <source>
        <dbReference type="Ensembl" id="ENSAPEP00000025481.1"/>
    </source>
</evidence>
<accession>A0A3P8TLC5</accession>
<keyword evidence="3 6" id="KW-1133">Transmembrane helix</keyword>
<dbReference type="PANTHER" id="PTHR19282">
    <property type="entry name" value="TETRASPANIN"/>
    <property type="match status" value="1"/>
</dbReference>
<dbReference type="SUPFAM" id="SSF48652">
    <property type="entry name" value="Tetraspanin"/>
    <property type="match status" value="1"/>
</dbReference>
<dbReference type="Pfam" id="PF00335">
    <property type="entry name" value="Tetraspanin"/>
    <property type="match status" value="1"/>
</dbReference>
<dbReference type="Gene3D" id="1.10.1450.10">
    <property type="entry name" value="Tetraspanin"/>
    <property type="match status" value="1"/>
</dbReference>
<sequence length="323" mass="35936">MGRASLQQNTGVSSPSPSPSPSLSTRPDVKFLFSKSRLSLCVPLGLALKESFNLWWEIRRGKMGKVNACLKRTYFVVISLIAIIAVLLLGLTLFSHGHFHKEEEIEEVLTTLHVMYAIAIVILVLTIIGGFGAYKEKKWALIVFTVGMIMGSLYMIVSSIGGLASQLQFKNEMRKNFLARLPLNNQSESDGLMDVQSEFQCCGLDQGYQDWNYYIPESCLCVEDSTNPCVAAPRNSSLFEDRVGEEPIMIYSQPCLPYIIDYTMHVLNAVLGILLGITLLWVLSVVLGIVILCRLDRKEETPTVVYSPEAKAGNYASLTEDYT</sequence>
<evidence type="ECO:0000256" key="1">
    <source>
        <dbReference type="ARBA" id="ARBA00004141"/>
    </source>
</evidence>
<comment type="subcellular location">
    <subcellularLocation>
        <location evidence="1">Membrane</location>
        <topology evidence="1">Multi-pass membrane protein</topology>
    </subcellularLocation>
</comment>
<dbReference type="OMA" id="MGRANVW"/>
<feature type="region of interest" description="Disordered" evidence="5">
    <location>
        <begin position="1"/>
        <end position="25"/>
    </location>
</feature>
<protein>
    <submittedName>
        <fullName evidence="7">Uncharacterized protein</fullName>
    </submittedName>
</protein>
<evidence type="ECO:0000313" key="8">
    <source>
        <dbReference type="Proteomes" id="UP000265080"/>
    </source>
</evidence>
<feature type="transmembrane region" description="Helical" evidence="6">
    <location>
        <begin position="114"/>
        <end position="134"/>
    </location>
</feature>
<dbReference type="Proteomes" id="UP000265080">
    <property type="component" value="Chromosome 21"/>
</dbReference>
<dbReference type="PANTHER" id="PTHR19282:SF456">
    <property type="entry name" value="CD63 MOLECULE"/>
    <property type="match status" value="1"/>
</dbReference>
<evidence type="ECO:0000256" key="3">
    <source>
        <dbReference type="ARBA" id="ARBA00022989"/>
    </source>
</evidence>
<reference evidence="7" key="2">
    <citation type="submission" date="2025-08" db="UniProtKB">
        <authorList>
            <consortium name="Ensembl"/>
        </authorList>
    </citation>
    <scope>IDENTIFICATION</scope>
</reference>
<evidence type="ECO:0000256" key="2">
    <source>
        <dbReference type="ARBA" id="ARBA00022692"/>
    </source>
</evidence>
<name>A0A3P8TLC5_AMPPE</name>
<keyword evidence="8" id="KW-1185">Reference proteome</keyword>
<keyword evidence="2 6" id="KW-0812">Transmembrane</keyword>
<feature type="compositionally biased region" description="Polar residues" evidence="5">
    <location>
        <begin position="1"/>
        <end position="12"/>
    </location>
</feature>
<feature type="transmembrane region" description="Helical" evidence="6">
    <location>
        <begin position="141"/>
        <end position="164"/>
    </location>
</feature>
<feature type="transmembrane region" description="Helical" evidence="6">
    <location>
        <begin position="266"/>
        <end position="292"/>
    </location>
</feature>
<dbReference type="GO" id="GO:0005886">
    <property type="term" value="C:plasma membrane"/>
    <property type="evidence" value="ECO:0007669"/>
    <property type="project" value="TreeGrafter"/>
</dbReference>
<dbReference type="GO" id="GO:1900746">
    <property type="term" value="P:regulation of vascular endothelial growth factor signaling pathway"/>
    <property type="evidence" value="ECO:0007669"/>
    <property type="project" value="TreeGrafter"/>
</dbReference>
<feature type="transmembrane region" description="Helical" evidence="6">
    <location>
        <begin position="73"/>
        <end position="94"/>
    </location>
</feature>
<dbReference type="STRING" id="161767.ENSAPEP00000025481"/>
<evidence type="ECO:0000256" key="4">
    <source>
        <dbReference type="ARBA" id="ARBA00023136"/>
    </source>
</evidence>